<dbReference type="PRINTS" id="PR00388">
    <property type="entry name" value="PDIESTERASE2"/>
</dbReference>
<evidence type="ECO:0000313" key="5">
    <source>
        <dbReference type="EMBL" id="TRX39516.1"/>
    </source>
</evidence>
<dbReference type="GO" id="GO:0006198">
    <property type="term" value="P:cAMP catabolic process"/>
    <property type="evidence" value="ECO:0007669"/>
    <property type="project" value="UniProtKB-UniRule"/>
</dbReference>
<dbReference type="PANTHER" id="PTHR28283">
    <property type="entry name" value="3',5'-CYCLIC-NUCLEOTIDE PHOSPHODIESTERASE 1"/>
    <property type="match status" value="1"/>
</dbReference>
<dbReference type="AlphaFoldDB" id="A0A553E383"/>
<evidence type="ECO:0000256" key="3">
    <source>
        <dbReference type="ARBA" id="ARBA00025762"/>
    </source>
</evidence>
<dbReference type="GO" id="GO:1902660">
    <property type="term" value="P:negative regulation of glucose mediated signaling pathway"/>
    <property type="evidence" value="ECO:0007669"/>
    <property type="project" value="TreeGrafter"/>
</dbReference>
<gene>
    <name evidence="5" type="ORF">FNW21_09105</name>
</gene>
<dbReference type="Gene3D" id="3.60.15.10">
    <property type="entry name" value="Ribonuclease Z/Hydroxyacylglutathione hydrolase-like"/>
    <property type="match status" value="1"/>
</dbReference>
<proteinExistence type="inferred from homology"/>
<protein>
    <submittedName>
        <fullName evidence="5">3',5'-cyclic-nucleotide phosphodiesterase</fullName>
    </submittedName>
</protein>
<dbReference type="InterPro" id="IPR024225">
    <property type="entry name" value="cAMP-PdiesteraseII_CS"/>
</dbReference>
<keyword evidence="2 4" id="KW-0114">cAMP</keyword>
<comment type="caution">
    <text evidence="5">The sequence shown here is derived from an EMBL/GenBank/DDBJ whole genome shotgun (WGS) entry which is preliminary data.</text>
</comment>
<reference evidence="5 6" key="1">
    <citation type="submission" date="2019-07" db="EMBL/GenBank/DDBJ databases">
        <title>Novel species of Flavobacterium.</title>
        <authorList>
            <person name="Liu Q."/>
            <person name="Xin Y.-H."/>
        </authorList>
    </citation>
    <scope>NUCLEOTIDE SEQUENCE [LARGE SCALE GENOMIC DNA]</scope>
    <source>
        <strain evidence="5 6">LB1R34</strain>
    </source>
</reference>
<dbReference type="PROSITE" id="PS00607">
    <property type="entry name" value="PDEASE_II"/>
    <property type="match status" value="1"/>
</dbReference>
<comment type="similarity">
    <text evidence="3 4">Belongs to the cyclic nucleotide phosphodiesterase class-II family.</text>
</comment>
<dbReference type="Proteomes" id="UP000316371">
    <property type="component" value="Unassembled WGS sequence"/>
</dbReference>
<dbReference type="SUPFAM" id="SSF56281">
    <property type="entry name" value="Metallo-hydrolase/oxidoreductase"/>
    <property type="match status" value="1"/>
</dbReference>
<evidence type="ECO:0000313" key="6">
    <source>
        <dbReference type="Proteomes" id="UP000316371"/>
    </source>
</evidence>
<dbReference type="GO" id="GO:0004115">
    <property type="term" value="F:3',5'-cyclic-AMP phosphodiesterase activity"/>
    <property type="evidence" value="ECO:0007669"/>
    <property type="project" value="UniProtKB-UniRule"/>
</dbReference>
<evidence type="ECO:0000256" key="1">
    <source>
        <dbReference type="ARBA" id="ARBA00022801"/>
    </source>
</evidence>
<name>A0A553E383_9FLAO</name>
<accession>A0A553E383</accession>
<dbReference type="EMBL" id="VJZT01000008">
    <property type="protein sequence ID" value="TRX39516.1"/>
    <property type="molecule type" value="Genomic_DNA"/>
</dbReference>
<organism evidence="5 6">
    <name type="scientific">Flavobacterium restrictum</name>
    <dbReference type="NCBI Taxonomy" id="2594428"/>
    <lineage>
        <taxon>Bacteria</taxon>
        <taxon>Pseudomonadati</taxon>
        <taxon>Bacteroidota</taxon>
        <taxon>Flavobacteriia</taxon>
        <taxon>Flavobacteriales</taxon>
        <taxon>Flavobacteriaceae</taxon>
        <taxon>Flavobacterium</taxon>
    </lineage>
</organism>
<dbReference type="PIRSF" id="PIRSF000962">
    <property type="entry name" value="Cyc_nuc_PDEase"/>
    <property type="match status" value="1"/>
</dbReference>
<dbReference type="CDD" id="cd07735">
    <property type="entry name" value="class_II_PDE_MBL-fold"/>
    <property type="match status" value="1"/>
</dbReference>
<evidence type="ECO:0000256" key="2">
    <source>
        <dbReference type="ARBA" id="ARBA00023149"/>
    </source>
</evidence>
<dbReference type="GO" id="GO:0047555">
    <property type="term" value="F:3',5'-cyclic-GMP phosphodiesterase activity"/>
    <property type="evidence" value="ECO:0007669"/>
    <property type="project" value="TreeGrafter"/>
</dbReference>
<dbReference type="PANTHER" id="PTHR28283:SF1">
    <property type="entry name" value="3',5'-CYCLIC-NUCLEOTIDE PHOSPHODIESTERASE 1"/>
    <property type="match status" value="1"/>
</dbReference>
<keyword evidence="6" id="KW-1185">Reference proteome</keyword>
<evidence type="ECO:0000256" key="4">
    <source>
        <dbReference type="PIRNR" id="PIRNR000962"/>
    </source>
</evidence>
<dbReference type="InterPro" id="IPR000396">
    <property type="entry name" value="Pdiesterase2"/>
</dbReference>
<dbReference type="Pfam" id="PF02112">
    <property type="entry name" value="PDEase_II"/>
    <property type="match status" value="1"/>
</dbReference>
<dbReference type="InterPro" id="IPR036866">
    <property type="entry name" value="RibonucZ/Hydroxyglut_hydro"/>
</dbReference>
<dbReference type="OrthoDB" id="9803916at2"/>
<sequence>MTFLTRFWIILILVSIPMVAQQEPKAAFQVVPLGVKGGTDESNLSAYLVAPIGTKDYICLDAGTLHVGIEKAVANAIFTVSANEVLRKYIKGYCISHAHLDHVSGLIINSPADSSKTIYATKKCMEMMENHYFNGQTWANFGDEGLGFPLKKYHFQTLTLGEQTKITNTTMTVKSFALSHVNPFESTAFLVQNGTNSVLYLGDTGPDVVEKSDKLGLLWNAIAPLIAQKSLRAIFIEVSFPNEQPDSFLFGHLTPHYLMQELHLLAKLTGNTTLKGFKIIVTHMKPPAKNSQIIKKQLQELNDLGVVFLFPEQGVRLEL</sequence>
<keyword evidence="1 4" id="KW-0378">Hydrolase</keyword>